<evidence type="ECO:0000313" key="2">
    <source>
        <dbReference type="EMBL" id="VFV39893.1"/>
    </source>
</evidence>
<dbReference type="Gene3D" id="1.20.58.2190">
    <property type="match status" value="1"/>
</dbReference>
<evidence type="ECO:0000259" key="1">
    <source>
        <dbReference type="Pfam" id="PF09409"/>
    </source>
</evidence>
<protein>
    <submittedName>
        <fullName evidence="2">Ubx domain-containing protein</fullName>
    </submittedName>
</protein>
<dbReference type="PANTHER" id="PTHR23153">
    <property type="entry name" value="UBX-RELATED"/>
    <property type="match status" value="1"/>
</dbReference>
<evidence type="ECO:0000313" key="3">
    <source>
        <dbReference type="Proteomes" id="UP000386466"/>
    </source>
</evidence>
<dbReference type="EMBL" id="CAAGRJ010028060">
    <property type="protein sequence ID" value="VFV39893.1"/>
    <property type="molecule type" value="Genomic_DNA"/>
</dbReference>
<dbReference type="Proteomes" id="UP000386466">
    <property type="component" value="Unassembled WGS sequence"/>
</dbReference>
<dbReference type="AlphaFoldDB" id="A0A485P6S6"/>
<proteinExistence type="predicted"/>
<reference evidence="2 3" key="1">
    <citation type="submission" date="2019-01" db="EMBL/GenBank/DDBJ databases">
        <authorList>
            <person name="Alioto T."/>
            <person name="Alioto T."/>
        </authorList>
    </citation>
    <scope>NUCLEOTIDE SEQUENCE [LARGE SCALE GENOMIC DNA]</scope>
</reference>
<dbReference type="PANTHER" id="PTHR23153:SF38">
    <property type="entry name" value="UBX DOMAIN-CONTAINING PROTEIN 6"/>
    <property type="match status" value="1"/>
</dbReference>
<organism evidence="2 3">
    <name type="scientific">Lynx pardinus</name>
    <name type="common">Iberian lynx</name>
    <name type="synonym">Felis pardina</name>
    <dbReference type="NCBI Taxonomy" id="191816"/>
    <lineage>
        <taxon>Eukaryota</taxon>
        <taxon>Metazoa</taxon>
        <taxon>Chordata</taxon>
        <taxon>Craniata</taxon>
        <taxon>Vertebrata</taxon>
        <taxon>Euteleostomi</taxon>
        <taxon>Mammalia</taxon>
        <taxon>Eutheria</taxon>
        <taxon>Laurasiatheria</taxon>
        <taxon>Carnivora</taxon>
        <taxon>Feliformia</taxon>
        <taxon>Felidae</taxon>
        <taxon>Felinae</taxon>
        <taxon>Lynx</taxon>
    </lineage>
</organism>
<dbReference type="InterPro" id="IPR036339">
    <property type="entry name" value="PUB-like_dom_sf"/>
</dbReference>
<dbReference type="GO" id="GO:0005737">
    <property type="term" value="C:cytoplasm"/>
    <property type="evidence" value="ECO:0007669"/>
    <property type="project" value="TreeGrafter"/>
</dbReference>
<dbReference type="Pfam" id="PF09409">
    <property type="entry name" value="PUB"/>
    <property type="match status" value="1"/>
</dbReference>
<name>A0A485P6S6_LYNPA</name>
<accession>A0A485P6S6</accession>
<dbReference type="SUPFAM" id="SSF143503">
    <property type="entry name" value="PUG domain-like"/>
    <property type="match status" value="1"/>
</dbReference>
<keyword evidence="3" id="KW-1185">Reference proteome</keyword>
<feature type="domain" description="PUB" evidence="1">
    <location>
        <begin position="10"/>
        <end position="65"/>
    </location>
</feature>
<dbReference type="InterPro" id="IPR018997">
    <property type="entry name" value="PUB_domain"/>
</dbReference>
<sequence>MTIYTFDWVMLGMDMIGKQLGNVYLHPEEQRYKKIKLQNKVGQQCVNYLKGTQEYFEAIGFQETMLPVPSWDDSPPPLPQSSIV</sequence>
<gene>
    <name evidence="2" type="ORF">LYPA_23C007320</name>
</gene>